<dbReference type="SUPFAM" id="SSF55811">
    <property type="entry name" value="Nudix"/>
    <property type="match status" value="1"/>
</dbReference>
<dbReference type="Proteomes" id="UP000218209">
    <property type="component" value="Unassembled WGS sequence"/>
</dbReference>
<name>A0A1X6NYK3_PORUM</name>
<reference evidence="4 5" key="1">
    <citation type="submission" date="2017-03" db="EMBL/GenBank/DDBJ databases">
        <title>WGS assembly of Porphyra umbilicalis.</title>
        <authorList>
            <person name="Brawley S.H."/>
            <person name="Blouin N.A."/>
            <person name="Ficko-Blean E."/>
            <person name="Wheeler G.L."/>
            <person name="Lohr M."/>
            <person name="Goodson H.V."/>
            <person name="Jenkins J.W."/>
            <person name="Blaby-Haas C.E."/>
            <person name="Helliwell K.E."/>
            <person name="Chan C."/>
            <person name="Marriage T."/>
            <person name="Bhattacharya D."/>
            <person name="Klein A.S."/>
            <person name="Badis Y."/>
            <person name="Brodie J."/>
            <person name="Cao Y."/>
            <person name="Collen J."/>
            <person name="Dittami S.M."/>
            <person name="Gachon C.M."/>
            <person name="Green B.R."/>
            <person name="Karpowicz S."/>
            <person name="Kim J.W."/>
            <person name="Kudahl U."/>
            <person name="Lin S."/>
            <person name="Michel G."/>
            <person name="Mittag M."/>
            <person name="Olson B.J."/>
            <person name="Pangilinan J."/>
            <person name="Peng Y."/>
            <person name="Qiu H."/>
            <person name="Shu S."/>
            <person name="Singer J.T."/>
            <person name="Smith A.G."/>
            <person name="Sprecher B.N."/>
            <person name="Wagner V."/>
            <person name="Wang W."/>
            <person name="Wang Z.-Y."/>
            <person name="Yan J."/>
            <person name="Yarish C."/>
            <person name="Zoeuner-Riek S."/>
            <person name="Zhuang Y."/>
            <person name="Zou Y."/>
            <person name="Lindquist E.A."/>
            <person name="Grimwood J."/>
            <person name="Barry K."/>
            <person name="Rokhsar D.S."/>
            <person name="Schmutz J."/>
            <person name="Stiller J.W."/>
            <person name="Grossman A.R."/>
            <person name="Prochnik S.E."/>
        </authorList>
    </citation>
    <scope>NUCLEOTIDE SEQUENCE [LARGE SCALE GENOMIC DNA]</scope>
    <source>
        <strain evidence="4">4086291</strain>
    </source>
</reference>
<accession>A0A1X6NYK3</accession>
<gene>
    <name evidence="4" type="ORF">BU14_0332s0030</name>
</gene>
<evidence type="ECO:0000313" key="4">
    <source>
        <dbReference type="EMBL" id="OSX73678.1"/>
    </source>
</evidence>
<evidence type="ECO:0000256" key="2">
    <source>
        <dbReference type="SAM" id="MobiDB-lite"/>
    </source>
</evidence>
<dbReference type="InterPro" id="IPR020084">
    <property type="entry name" value="NUDIX_hydrolase_CS"/>
</dbReference>
<dbReference type="GO" id="GO:0016787">
    <property type="term" value="F:hydrolase activity"/>
    <property type="evidence" value="ECO:0007669"/>
    <property type="project" value="UniProtKB-KW"/>
</dbReference>
<feature type="compositionally biased region" description="Gly residues" evidence="2">
    <location>
        <begin position="211"/>
        <end position="221"/>
    </location>
</feature>
<dbReference type="InterPro" id="IPR015797">
    <property type="entry name" value="NUDIX_hydrolase-like_dom_sf"/>
</dbReference>
<organism evidence="4 5">
    <name type="scientific">Porphyra umbilicalis</name>
    <name type="common">Purple laver</name>
    <name type="synonym">Red alga</name>
    <dbReference type="NCBI Taxonomy" id="2786"/>
    <lineage>
        <taxon>Eukaryota</taxon>
        <taxon>Rhodophyta</taxon>
        <taxon>Bangiophyceae</taxon>
        <taxon>Bangiales</taxon>
        <taxon>Bangiaceae</taxon>
        <taxon>Porphyra</taxon>
    </lineage>
</organism>
<protein>
    <recommendedName>
        <fullName evidence="3">Nudix hydrolase domain-containing protein</fullName>
    </recommendedName>
</protein>
<keyword evidence="5" id="KW-1185">Reference proteome</keyword>
<dbReference type="InterPro" id="IPR000086">
    <property type="entry name" value="NUDIX_hydrolase_dom"/>
</dbReference>
<sequence>MVCGRRLPRARVGTPNTPRRAWVPPPPPPPPSGTPPPPPLRIVPITAVPAAAAFCPHAAAAPPPLLVANAPYSVVHHLAVLAGDGTPLYDVPGIAEPRGAVGLPVAADGRVALLRTYRPVPAAAAAAFVFPTPTPGGHGFVSVEAPRGFPAGGESAAAAAMREVAEEVGLPPSAVGGVRPLGWVNVNTSVYLSDIPVFAVRVAAAGEGAAGGGGGAVGGGPSRPPTPTRPLWASTGGRVVGARRGGGEGEAPDAAAAAAAAAAADAVAAAAAAALSPLADATADGGWVLRTPLRYDVLAVGTVRVARGRAPAAADGAPPPPPPPPPAACVPELLCAAPAAAADALFASAAPRWVSLPAGGGLPHRAALRLPAGVLSVRRG</sequence>
<feature type="domain" description="Nudix hydrolase" evidence="3">
    <location>
        <begin position="143"/>
        <end position="181"/>
    </location>
</feature>
<keyword evidence="1" id="KW-0378">Hydrolase</keyword>
<proteinExistence type="predicted"/>
<feature type="compositionally biased region" description="Pro residues" evidence="2">
    <location>
        <begin position="23"/>
        <end position="39"/>
    </location>
</feature>
<evidence type="ECO:0000256" key="1">
    <source>
        <dbReference type="ARBA" id="ARBA00022801"/>
    </source>
</evidence>
<dbReference type="EMBL" id="KV918984">
    <property type="protein sequence ID" value="OSX73678.1"/>
    <property type="molecule type" value="Genomic_DNA"/>
</dbReference>
<evidence type="ECO:0000259" key="3">
    <source>
        <dbReference type="Pfam" id="PF00293"/>
    </source>
</evidence>
<feature type="region of interest" description="Disordered" evidence="2">
    <location>
        <begin position="1"/>
        <end position="39"/>
    </location>
</feature>
<feature type="region of interest" description="Disordered" evidence="2">
    <location>
        <begin position="211"/>
        <end position="237"/>
    </location>
</feature>
<dbReference type="OrthoDB" id="10249920at2759"/>
<dbReference type="AlphaFoldDB" id="A0A1X6NYK3"/>
<dbReference type="Gene3D" id="3.90.79.10">
    <property type="entry name" value="Nucleoside Triphosphate Pyrophosphohydrolase"/>
    <property type="match status" value="1"/>
</dbReference>
<evidence type="ECO:0000313" key="5">
    <source>
        <dbReference type="Proteomes" id="UP000218209"/>
    </source>
</evidence>
<dbReference type="PROSITE" id="PS00893">
    <property type="entry name" value="NUDIX_BOX"/>
    <property type="match status" value="1"/>
</dbReference>
<dbReference type="Pfam" id="PF00293">
    <property type="entry name" value="NUDIX"/>
    <property type="match status" value="1"/>
</dbReference>